<keyword evidence="2" id="KW-1185">Reference proteome</keyword>
<evidence type="ECO:0000313" key="2">
    <source>
        <dbReference type="Proteomes" id="UP000007319"/>
    </source>
</evidence>
<organism evidence="1 2">
    <name type="scientific">Azospirillum baldaniorum</name>
    <dbReference type="NCBI Taxonomy" id="1064539"/>
    <lineage>
        <taxon>Bacteria</taxon>
        <taxon>Pseudomonadati</taxon>
        <taxon>Pseudomonadota</taxon>
        <taxon>Alphaproteobacteria</taxon>
        <taxon>Rhodospirillales</taxon>
        <taxon>Azospirillaceae</taxon>
        <taxon>Azospirillum</taxon>
    </lineage>
</organism>
<accession>A0A9P1NMQ0</accession>
<dbReference type="AlphaFoldDB" id="A0A9P1NMQ0"/>
<dbReference type="EMBL" id="HE577327">
    <property type="protein sequence ID" value="CCC98862.1"/>
    <property type="molecule type" value="Genomic_DNA"/>
</dbReference>
<proteinExistence type="predicted"/>
<dbReference type="KEGG" id="abs:AZOBR_160022"/>
<name>A0A9P1NMQ0_9PROT</name>
<sequence length="53" mass="5824">MAEYVIRVRDDSLDDLSLAERVEFFLLRLQEGVQPMAGAELLSADGVAVEALT</sequence>
<reference evidence="1 2" key="1">
    <citation type="journal article" date="2011" name="PLoS Genet.">
        <title>Azospirillum genomes reveal transition of bacteria from aquatic to terrestrial environments.</title>
        <authorList>
            <person name="Wisniewski-Dye F."/>
            <person name="Borziak K."/>
            <person name="Khalsa-Moyers G."/>
            <person name="Alexandre G."/>
            <person name="Sukharnikov L.O."/>
            <person name="Wuichet K."/>
            <person name="Hurst G.B."/>
            <person name="McDonald W.H."/>
            <person name="Robertson J.S."/>
            <person name="Barbe V."/>
            <person name="Calteau A."/>
            <person name="Rouy Z."/>
            <person name="Mangenot S."/>
            <person name="Prigent-Combaret C."/>
            <person name="Normand P."/>
            <person name="Boyer M."/>
            <person name="Siguier P."/>
            <person name="Dessaux Y."/>
            <person name="Elmerich C."/>
            <person name="Condemine G."/>
            <person name="Krishnen G."/>
            <person name="Kennedy I."/>
            <person name="Paterson A.H."/>
            <person name="Gonzalez V."/>
            <person name="Mavingui P."/>
            <person name="Zhulin I.B."/>
        </authorList>
    </citation>
    <scope>NUCLEOTIDE SEQUENCE [LARGE SCALE GENOMIC DNA]</scope>
    <source>
        <strain evidence="1 2">Sp245</strain>
    </source>
</reference>
<gene>
    <name evidence="1" type="ORF">AZOBR_160022</name>
</gene>
<dbReference type="Proteomes" id="UP000007319">
    <property type="component" value="Chromosome"/>
</dbReference>
<dbReference type="RefSeq" id="WP_014241060.1">
    <property type="nucleotide sequence ID" value="NC_016617.1"/>
</dbReference>
<protein>
    <submittedName>
        <fullName evidence="1">Uncharacterized protein</fullName>
    </submittedName>
</protein>
<evidence type="ECO:0000313" key="1">
    <source>
        <dbReference type="EMBL" id="CCC98862.1"/>
    </source>
</evidence>